<keyword evidence="3" id="KW-1185">Reference proteome</keyword>
<feature type="domain" description="ApeA N-terminal" evidence="1">
    <location>
        <begin position="7"/>
        <end position="297"/>
    </location>
</feature>
<accession>A0ABS0V7C2</accession>
<evidence type="ECO:0000313" key="3">
    <source>
        <dbReference type="Proteomes" id="UP000607562"/>
    </source>
</evidence>
<dbReference type="RefSeq" id="WP_198708893.1">
    <property type="nucleotide sequence ID" value="NZ_JAEILM010000141.1"/>
</dbReference>
<reference evidence="2 3" key="1">
    <citation type="submission" date="2020-12" db="EMBL/GenBank/DDBJ databases">
        <title>Comparative genomic insights into the epidemiology and virulence of plant pathogenic Pseudomonads from Turkey.</title>
        <authorList>
            <person name="Dillon M."/>
            <person name="Ruiz-Bedoya T."/>
            <person name="Bendalovic-Torma C."/>
            <person name="Guttman K.M."/>
            <person name="Kwak H."/>
            <person name="Middleton M.A."/>
            <person name="Wang P.W."/>
            <person name="Horuz S."/>
            <person name="Aysan Y."/>
            <person name="Guttman D.S."/>
        </authorList>
    </citation>
    <scope>NUCLEOTIDE SEQUENCE [LARGE SCALE GENOMIC DNA]</scope>
    <source>
        <strain evidence="2 3">Marul_2_1</strain>
    </source>
</reference>
<evidence type="ECO:0000259" key="1">
    <source>
        <dbReference type="Pfam" id="PF18862"/>
    </source>
</evidence>
<dbReference type="Proteomes" id="UP000607562">
    <property type="component" value="Unassembled WGS sequence"/>
</dbReference>
<sequence>MDAKPKEINGFFKILNQDFFGNLKLDGEDTLLTFKSKSPIPPITKIHTVNGAGFDHKIISCLNCIDVGFQHNYHHGGTEYTASVFPHFVSIGDQGLAPRENTIIEICFTTNDLPSLFNDRSAFGHLFSNEIKLKELLTENHEKITTNSSLNHDLHLPEIAETPHLFYWTGKINIFECQTKIGLLTITHSPSFSTDGKTGITCNNDITAKIKLDNPINLETTVDHISTFSRFFSIIAGRTQKASDIKIKKNDSLPGKYIDLYCSYSSLITAPPLQGINDTPLNPIHRPVEFSTVLQNWIEREPEWSVGRIQYLNGLNKNRSYDTDRLVSAANAFDILPSTATVPNKEISEKYLNARTECIKILEALPHSEDRAAAIGVMKRWGRANLRSKVLH</sequence>
<dbReference type="Pfam" id="PF18862">
    <property type="entry name" value="ApeA_NTD1"/>
    <property type="match status" value="1"/>
</dbReference>
<dbReference type="EMBL" id="JAEILM010000141">
    <property type="protein sequence ID" value="MBI6636183.1"/>
    <property type="molecule type" value="Genomic_DNA"/>
</dbReference>
<organism evidence="2 3">
    <name type="scientific">Pseudomonas paralactis</name>
    <dbReference type="NCBI Taxonomy" id="1615673"/>
    <lineage>
        <taxon>Bacteria</taxon>
        <taxon>Pseudomonadati</taxon>
        <taxon>Pseudomonadota</taxon>
        <taxon>Gammaproteobacteria</taxon>
        <taxon>Pseudomonadales</taxon>
        <taxon>Pseudomonadaceae</taxon>
        <taxon>Pseudomonas</taxon>
    </lineage>
</organism>
<proteinExistence type="predicted"/>
<evidence type="ECO:0000313" key="2">
    <source>
        <dbReference type="EMBL" id="MBI6636183.1"/>
    </source>
</evidence>
<comment type="caution">
    <text evidence="2">The sequence shown here is derived from an EMBL/GenBank/DDBJ whole genome shotgun (WGS) entry which is preliminary data.</text>
</comment>
<gene>
    <name evidence="2" type="ORF">YA0871_26390</name>
</gene>
<dbReference type="InterPro" id="IPR041223">
    <property type="entry name" value="ApeA_NTD"/>
</dbReference>
<protein>
    <recommendedName>
        <fullName evidence="1">ApeA N-terminal domain-containing protein</fullName>
    </recommendedName>
</protein>
<name>A0ABS0V7C2_9PSED</name>
<feature type="non-terminal residue" evidence="2">
    <location>
        <position position="392"/>
    </location>
</feature>